<keyword evidence="3" id="KW-1185">Reference proteome</keyword>
<sequence length="243" mass="26479">MEVVLAMKMNIRLAKKHNIDKNTFEGTKKCASERTARGAELWAVPAQSSLTSGTSDVWEHAHIIFVASLIVKDAAVVRKKKTPKKPSIIILGSSIIVGIKGKTYSCRSVERGVLRKPSKKQKVKRDKGYTHGDERRPGFARHPVPRCVDGEEPGIGLTGSTKPRLSEVELDKRKEQAASRSGSAAVEYPEPYWVGLLGRSRSDAPQAAVGVVYRASANNVSGPVLPVLLQNSKGLQNLMMQSI</sequence>
<feature type="compositionally biased region" description="Basic residues" evidence="1">
    <location>
        <begin position="116"/>
        <end position="125"/>
    </location>
</feature>
<evidence type="ECO:0000313" key="2">
    <source>
        <dbReference type="EMBL" id="KAF9060086.1"/>
    </source>
</evidence>
<proteinExistence type="predicted"/>
<comment type="caution">
    <text evidence="2">The sequence shown here is derived from an EMBL/GenBank/DDBJ whole genome shotgun (WGS) entry which is preliminary data.</text>
</comment>
<feature type="region of interest" description="Disordered" evidence="1">
    <location>
        <begin position="116"/>
        <end position="162"/>
    </location>
</feature>
<evidence type="ECO:0000256" key="1">
    <source>
        <dbReference type="SAM" id="MobiDB-lite"/>
    </source>
</evidence>
<reference evidence="2" key="1">
    <citation type="submission" date="2020-11" db="EMBL/GenBank/DDBJ databases">
        <authorList>
            <consortium name="DOE Joint Genome Institute"/>
            <person name="Ahrendt S."/>
            <person name="Riley R."/>
            <person name="Andreopoulos W."/>
            <person name="Labutti K."/>
            <person name="Pangilinan J."/>
            <person name="Ruiz-Duenas F.J."/>
            <person name="Barrasa J.M."/>
            <person name="Sanchez-Garcia M."/>
            <person name="Camarero S."/>
            <person name="Miyauchi S."/>
            <person name="Serrano A."/>
            <person name="Linde D."/>
            <person name="Babiker R."/>
            <person name="Drula E."/>
            <person name="Ayuso-Fernandez I."/>
            <person name="Pacheco R."/>
            <person name="Padilla G."/>
            <person name="Ferreira P."/>
            <person name="Barriuso J."/>
            <person name="Kellner H."/>
            <person name="Castanera R."/>
            <person name="Alfaro M."/>
            <person name="Ramirez L."/>
            <person name="Pisabarro A.G."/>
            <person name="Kuo A."/>
            <person name="Tritt A."/>
            <person name="Lipzen A."/>
            <person name="He G."/>
            <person name="Yan M."/>
            <person name="Ng V."/>
            <person name="Cullen D."/>
            <person name="Martin F."/>
            <person name="Rosso M.-N."/>
            <person name="Henrissat B."/>
            <person name="Hibbett D."/>
            <person name="Martinez A.T."/>
            <person name="Grigoriev I.V."/>
        </authorList>
    </citation>
    <scope>NUCLEOTIDE SEQUENCE</scope>
    <source>
        <strain evidence="2">AH 40177</strain>
    </source>
</reference>
<dbReference type="AlphaFoldDB" id="A0A9P5PB53"/>
<dbReference type="Proteomes" id="UP000772434">
    <property type="component" value="Unassembled WGS sequence"/>
</dbReference>
<organism evidence="2 3">
    <name type="scientific">Rhodocollybia butyracea</name>
    <dbReference type="NCBI Taxonomy" id="206335"/>
    <lineage>
        <taxon>Eukaryota</taxon>
        <taxon>Fungi</taxon>
        <taxon>Dikarya</taxon>
        <taxon>Basidiomycota</taxon>
        <taxon>Agaricomycotina</taxon>
        <taxon>Agaricomycetes</taxon>
        <taxon>Agaricomycetidae</taxon>
        <taxon>Agaricales</taxon>
        <taxon>Marasmiineae</taxon>
        <taxon>Omphalotaceae</taxon>
        <taxon>Rhodocollybia</taxon>
    </lineage>
</organism>
<feature type="compositionally biased region" description="Basic and acidic residues" evidence="1">
    <location>
        <begin position="126"/>
        <end position="137"/>
    </location>
</feature>
<evidence type="ECO:0000313" key="3">
    <source>
        <dbReference type="Proteomes" id="UP000772434"/>
    </source>
</evidence>
<protein>
    <submittedName>
        <fullName evidence="2">Uncharacterized protein</fullName>
    </submittedName>
</protein>
<dbReference type="EMBL" id="JADNRY010000261">
    <property type="protein sequence ID" value="KAF9060086.1"/>
    <property type="molecule type" value="Genomic_DNA"/>
</dbReference>
<gene>
    <name evidence="2" type="ORF">BDP27DRAFT_1370860</name>
</gene>
<name>A0A9P5PB53_9AGAR</name>
<accession>A0A9P5PB53</accession>